<comment type="caution">
    <text evidence="1">The sequence shown here is derived from an EMBL/GenBank/DDBJ whole genome shotgun (WGS) entry which is preliminary data.</text>
</comment>
<name>A0ACC3NHS4_9PEZI</name>
<sequence length="598" mass="66420">MARPSKIHSFTIYEDTGIPTPDPAQESSTYDGYMATHKSDGPVTEQQESYAFAAGAHDDVQKLVLTPHEQKEDADIKRRESTLTSTSVSSLPISTYETEDDRALPMQPSYTIRPSFRQPESFRRMQVTSPPPFKSRSPRPSILNGSRSRAGRPRSINSGNARGSPRPGKKRVTEDSDTEHELEGEQHPLVLLHVTLLPINLPWRAESMQELLPKRTMEKLQLLRSKVTETVLKRGILIPHPRQEFDLLEEKLLEALELKEERVTKCGHFRSRDSTGSEGSGRDSDSGLGSSLDGSEGEMCETCRHHVKTSKFGVGTKSKKWSVKVYAANGLMRCSAWAAAWSEMESVDVEILPWIGDEMRRKLDERTEQERVDEHDSRESEEARINELVEEQVRRTYENMARAEEARRQQRVAAPNRPRSIVESSAPAVLPPKPTSHPLLEPAQMDLPQIYRPSQIPLSVLLKNYIYLLAQDRRNVIIFCLGIFVLLLTIRQGTAGKHDAMPSFADACARYQPLPSMVQPSAAGLGSATLAPEETVSGPVSSAGATATGSILQSLLGFDEPFSGGLVDEGQPEHAKEQGGDTTPMTSNDNEDAMEMNE</sequence>
<dbReference type="Proteomes" id="UP001281147">
    <property type="component" value="Unassembled WGS sequence"/>
</dbReference>
<protein>
    <submittedName>
        <fullName evidence="1">Uncharacterized protein</fullName>
    </submittedName>
</protein>
<keyword evidence="2" id="KW-1185">Reference proteome</keyword>
<gene>
    <name evidence="1" type="ORF">LTR37_006111</name>
</gene>
<evidence type="ECO:0000313" key="2">
    <source>
        <dbReference type="Proteomes" id="UP001281147"/>
    </source>
</evidence>
<dbReference type="EMBL" id="JAUTXU010000039">
    <property type="protein sequence ID" value="KAK3717056.1"/>
    <property type="molecule type" value="Genomic_DNA"/>
</dbReference>
<proteinExistence type="predicted"/>
<organism evidence="1 2">
    <name type="scientific">Vermiconidia calcicola</name>
    <dbReference type="NCBI Taxonomy" id="1690605"/>
    <lineage>
        <taxon>Eukaryota</taxon>
        <taxon>Fungi</taxon>
        <taxon>Dikarya</taxon>
        <taxon>Ascomycota</taxon>
        <taxon>Pezizomycotina</taxon>
        <taxon>Dothideomycetes</taxon>
        <taxon>Dothideomycetidae</taxon>
        <taxon>Mycosphaerellales</taxon>
        <taxon>Extremaceae</taxon>
        <taxon>Vermiconidia</taxon>
    </lineage>
</organism>
<accession>A0ACC3NHS4</accession>
<reference evidence="1" key="1">
    <citation type="submission" date="2023-07" db="EMBL/GenBank/DDBJ databases">
        <title>Black Yeasts Isolated from many extreme environments.</title>
        <authorList>
            <person name="Coleine C."/>
            <person name="Stajich J.E."/>
            <person name="Selbmann L."/>
        </authorList>
    </citation>
    <scope>NUCLEOTIDE SEQUENCE</scope>
    <source>
        <strain evidence="1">CCFEE 5714</strain>
    </source>
</reference>
<evidence type="ECO:0000313" key="1">
    <source>
        <dbReference type="EMBL" id="KAK3717056.1"/>
    </source>
</evidence>